<proteinExistence type="predicted"/>
<name>T1A3Y1_9ZZZZ</name>
<evidence type="ECO:0008006" key="2">
    <source>
        <dbReference type="Google" id="ProtNLM"/>
    </source>
</evidence>
<dbReference type="AlphaFoldDB" id="T1A3Y1"/>
<accession>T1A3Y1</accession>
<sequence length="85" mass="9258">SLAVECLPMFVTRASVPALRARALYADPDVCSLDIDGNDYHIAGALLDAGLRPKIFVVEYNSAFGPQRRVTIAYDDAFDFSVAHP</sequence>
<protein>
    <recommendedName>
        <fullName evidence="2">FkbM family methyltransferase</fullName>
    </recommendedName>
</protein>
<reference evidence="1" key="2">
    <citation type="journal article" date="2014" name="ISME J.">
        <title>Microbial stratification in low pH oxic and suboxic macroscopic growths along an acid mine drainage.</title>
        <authorList>
            <person name="Mendez-Garcia C."/>
            <person name="Mesa V."/>
            <person name="Sprenger R.R."/>
            <person name="Richter M."/>
            <person name="Diez M.S."/>
            <person name="Solano J."/>
            <person name="Bargiela R."/>
            <person name="Golyshina O.V."/>
            <person name="Manteca A."/>
            <person name="Ramos J.L."/>
            <person name="Gallego J.R."/>
            <person name="Llorente I."/>
            <person name="Martins Dos Santos V.A."/>
            <person name="Jensen O.N."/>
            <person name="Pelaez A.I."/>
            <person name="Sanchez J."/>
            <person name="Ferrer M."/>
        </authorList>
    </citation>
    <scope>NUCLEOTIDE SEQUENCE</scope>
</reference>
<feature type="non-terminal residue" evidence="1">
    <location>
        <position position="1"/>
    </location>
</feature>
<reference evidence="1" key="1">
    <citation type="submission" date="2013-08" db="EMBL/GenBank/DDBJ databases">
        <authorList>
            <person name="Mendez C."/>
            <person name="Richter M."/>
            <person name="Ferrer M."/>
            <person name="Sanchez J."/>
        </authorList>
    </citation>
    <scope>NUCLEOTIDE SEQUENCE</scope>
</reference>
<comment type="caution">
    <text evidence="1">The sequence shown here is derived from an EMBL/GenBank/DDBJ whole genome shotgun (WGS) entry which is preliminary data.</text>
</comment>
<evidence type="ECO:0000313" key="1">
    <source>
        <dbReference type="EMBL" id="EQD51583.1"/>
    </source>
</evidence>
<gene>
    <name evidence="1" type="ORF">B1A_13004</name>
</gene>
<organism evidence="1">
    <name type="scientific">mine drainage metagenome</name>
    <dbReference type="NCBI Taxonomy" id="410659"/>
    <lineage>
        <taxon>unclassified sequences</taxon>
        <taxon>metagenomes</taxon>
        <taxon>ecological metagenomes</taxon>
    </lineage>
</organism>
<feature type="non-terminal residue" evidence="1">
    <location>
        <position position="85"/>
    </location>
</feature>
<dbReference type="EMBL" id="AUZX01009491">
    <property type="protein sequence ID" value="EQD51583.1"/>
    <property type="molecule type" value="Genomic_DNA"/>
</dbReference>